<evidence type="ECO:0000313" key="1">
    <source>
        <dbReference type="EMBL" id="KAL3379972.1"/>
    </source>
</evidence>
<dbReference type="AlphaFoldDB" id="A0ABD2VFT1"/>
<evidence type="ECO:0000313" key="2">
    <source>
        <dbReference type="Proteomes" id="UP001627284"/>
    </source>
</evidence>
<comment type="caution">
    <text evidence="1">The sequence shown here is derived from an EMBL/GenBank/DDBJ whole genome shotgun (WGS) entry which is preliminary data.</text>
</comment>
<name>A0ABD2VFT1_9SOLN</name>
<dbReference type="EMBL" id="JBJKTR010000001">
    <property type="protein sequence ID" value="KAL3379972.1"/>
    <property type="molecule type" value="Genomic_DNA"/>
</dbReference>
<organism evidence="1 2">
    <name type="scientific">Solanum stoloniferum</name>
    <dbReference type="NCBI Taxonomy" id="62892"/>
    <lineage>
        <taxon>Eukaryota</taxon>
        <taxon>Viridiplantae</taxon>
        <taxon>Streptophyta</taxon>
        <taxon>Embryophyta</taxon>
        <taxon>Tracheophyta</taxon>
        <taxon>Spermatophyta</taxon>
        <taxon>Magnoliopsida</taxon>
        <taxon>eudicotyledons</taxon>
        <taxon>Gunneridae</taxon>
        <taxon>Pentapetalae</taxon>
        <taxon>asterids</taxon>
        <taxon>lamiids</taxon>
        <taxon>Solanales</taxon>
        <taxon>Solanaceae</taxon>
        <taxon>Solanoideae</taxon>
        <taxon>Solaneae</taxon>
        <taxon>Solanum</taxon>
    </lineage>
</organism>
<sequence length="102" mass="11643">MKMCTFKERKKTNVCEYETEAGTQESTFRSLAETREFEPYGPDVENEEDPPLRPMMICESELRAEKLKIETIPTGTRKIQFAGDYTGASVPTNLPYSPIKNT</sequence>
<proteinExistence type="predicted"/>
<keyword evidence="2" id="KW-1185">Reference proteome</keyword>
<accession>A0ABD2VFT1</accession>
<dbReference type="Proteomes" id="UP001627284">
    <property type="component" value="Unassembled WGS sequence"/>
</dbReference>
<reference evidence="1 2" key="1">
    <citation type="submission" date="2024-05" db="EMBL/GenBank/DDBJ databases">
        <title>De novo assembly of an allotetraploid wild potato.</title>
        <authorList>
            <person name="Hosaka A.J."/>
        </authorList>
    </citation>
    <scope>NUCLEOTIDE SEQUENCE [LARGE SCALE GENOMIC DNA]</scope>
    <source>
        <tissue evidence="1">Young leaves</tissue>
    </source>
</reference>
<protein>
    <submittedName>
        <fullName evidence="1">Uncharacterized protein</fullName>
    </submittedName>
</protein>
<gene>
    <name evidence="1" type="ORF">AABB24_000553</name>
</gene>